<gene>
    <name evidence="1" type="primary">Acey_s0163.g3503</name>
    <name evidence="1" type="ORF">Y032_0163g3503</name>
</gene>
<keyword evidence="2" id="KW-1185">Reference proteome</keyword>
<comment type="caution">
    <text evidence="1">The sequence shown here is derived from an EMBL/GenBank/DDBJ whole genome shotgun (WGS) entry which is preliminary data.</text>
</comment>
<organism evidence="1 2">
    <name type="scientific">Ancylostoma ceylanicum</name>
    <dbReference type="NCBI Taxonomy" id="53326"/>
    <lineage>
        <taxon>Eukaryota</taxon>
        <taxon>Metazoa</taxon>
        <taxon>Ecdysozoa</taxon>
        <taxon>Nematoda</taxon>
        <taxon>Chromadorea</taxon>
        <taxon>Rhabditida</taxon>
        <taxon>Rhabditina</taxon>
        <taxon>Rhabditomorpha</taxon>
        <taxon>Strongyloidea</taxon>
        <taxon>Ancylostomatidae</taxon>
        <taxon>Ancylostomatinae</taxon>
        <taxon>Ancylostoma</taxon>
    </lineage>
</organism>
<accession>A0A016SXS3</accession>
<evidence type="ECO:0000313" key="1">
    <source>
        <dbReference type="EMBL" id="EYB95171.1"/>
    </source>
</evidence>
<sequence length="70" mass="7690">MEVTTITGYSDEAAFTRSFRTGSFTAFCSVAQAIVPKDSLSNPSLVIIERMLICFSFNEAVMLILSIHPI</sequence>
<proteinExistence type="predicted"/>
<protein>
    <submittedName>
        <fullName evidence="1">Uncharacterized protein</fullName>
    </submittedName>
</protein>
<dbReference type="AlphaFoldDB" id="A0A016SXS3"/>
<name>A0A016SXS3_9BILA</name>
<reference evidence="2" key="1">
    <citation type="journal article" date="2015" name="Nat. Genet.">
        <title>The genome and transcriptome of the zoonotic hookworm Ancylostoma ceylanicum identify infection-specific gene families.</title>
        <authorList>
            <person name="Schwarz E.M."/>
            <person name="Hu Y."/>
            <person name="Antoshechkin I."/>
            <person name="Miller M.M."/>
            <person name="Sternberg P.W."/>
            <person name="Aroian R.V."/>
        </authorList>
    </citation>
    <scope>NUCLEOTIDE SEQUENCE</scope>
    <source>
        <strain evidence="2">HY135</strain>
    </source>
</reference>
<evidence type="ECO:0000313" key="2">
    <source>
        <dbReference type="Proteomes" id="UP000024635"/>
    </source>
</evidence>
<dbReference type="EMBL" id="JARK01001499">
    <property type="protein sequence ID" value="EYB95171.1"/>
    <property type="molecule type" value="Genomic_DNA"/>
</dbReference>
<dbReference type="Proteomes" id="UP000024635">
    <property type="component" value="Unassembled WGS sequence"/>
</dbReference>